<feature type="compositionally biased region" description="Pro residues" evidence="1">
    <location>
        <begin position="69"/>
        <end position="78"/>
    </location>
</feature>
<evidence type="ECO:0000256" key="2">
    <source>
        <dbReference type="SAM" id="Phobius"/>
    </source>
</evidence>
<dbReference type="AlphaFoldDB" id="H0F9N8"/>
<keyword evidence="5" id="KW-1185">Reference proteome</keyword>
<protein>
    <submittedName>
        <fullName evidence="4">Tape measure domain-containing protein</fullName>
    </submittedName>
</protein>
<dbReference type="NCBIfam" id="TIGR02675">
    <property type="entry name" value="tape_meas_nterm"/>
    <property type="match status" value="1"/>
</dbReference>
<proteinExistence type="predicted"/>
<evidence type="ECO:0000313" key="5">
    <source>
        <dbReference type="Proteomes" id="UP000003113"/>
    </source>
</evidence>
<evidence type="ECO:0000256" key="1">
    <source>
        <dbReference type="SAM" id="MobiDB-lite"/>
    </source>
</evidence>
<comment type="caution">
    <text evidence="4">The sequence shown here is derived from an EMBL/GenBank/DDBJ whole genome shotgun (WGS) entry which is preliminary data.</text>
</comment>
<keyword evidence="2" id="KW-0812">Transmembrane</keyword>
<evidence type="ECO:0000313" key="4">
    <source>
        <dbReference type="EMBL" id="EHK65303.1"/>
    </source>
</evidence>
<feature type="region of interest" description="Disordered" evidence="1">
    <location>
        <begin position="740"/>
        <end position="763"/>
    </location>
</feature>
<dbReference type="Proteomes" id="UP000003113">
    <property type="component" value="Unassembled WGS sequence"/>
</dbReference>
<feature type="transmembrane region" description="Helical" evidence="2">
    <location>
        <begin position="552"/>
        <end position="575"/>
    </location>
</feature>
<keyword evidence="2" id="KW-0472">Membrane</keyword>
<reference evidence="4 5" key="1">
    <citation type="journal article" date="2012" name="J. Bacteriol.">
        <title>Genome sequence of the highly efficient arsenite-oxidizing bacterium Achromobacter arsenitoxydans SY8.</title>
        <authorList>
            <person name="Li X."/>
            <person name="Hu Y."/>
            <person name="Gong J."/>
            <person name="Lin Y."/>
            <person name="Johnstone L."/>
            <person name="Rensing C."/>
            <person name="Wang G."/>
        </authorList>
    </citation>
    <scope>NUCLEOTIDE SEQUENCE [LARGE SCALE GENOMIC DNA]</scope>
    <source>
        <strain evidence="4 5">SY8</strain>
    </source>
</reference>
<gene>
    <name evidence="4" type="ORF">KYC_17452</name>
</gene>
<feature type="transmembrane region" description="Helical" evidence="2">
    <location>
        <begin position="476"/>
        <end position="493"/>
    </location>
</feature>
<sequence length="782" mass="82953">MTIVRELVTLLRYQVDESGLKRYQETYQATQDSLQKASTKTVQAMRQALTGSVYQPGAWGSRAAGPRSPVAPPVGGPLPAPQPLAVRAGAAAGAAGVGRPAAFPVDVGESRARIGQVQAAYGALMARARVGMRTVREAGIGAWEGVRLAIQDARGAQDGFNRNVARGARLAREQAGAFSGLRGVLSAVFGVSILHRISGDIDAWGQLEARMRQVTASAQEYGEVDQDLARISRLTYKAYADNAELFVRTRRTMSDLGKSTQDTVDVTEGLSLGMALSSTKVQDQESVISALTAAIMQGKLGMEQYATLMRAAPRLQVALADGLGTTTDKLLEQVKAGKVTTDQFLPALQTQLAKMRVEAESMPVTIADAMTVWSDAFQRFFGQMALGKAAVGGVTKSIELLADNIGAVVKLLALVGAAWGLVRLRNWMALATVQSGGLIRSMVTATRTAIGLDSAMALRRGPAGALRMLTLWNRSLAPLLRMAAILYSIYLLVDDIGVWFRGGDSVFGDLIGPVGEWKGEIEAVKNFLVQIKDMLGGAGQALGPWVTKWGTIAVLLYGVWAILSPIRGLITFLALRAVPMLWAAFAAHPVGRIISLVLGGLLLVWQNWDRISKFFGETWDAFKKKGKEALDGLLGFFDDIGGRMIAKIQEIGSAIGKWITDKVEAAAKVLKDLLPGKMLTDDQKALMTGPRGALGALPQWQAFAYGAGIPSVSAGTALRAGAGGLGGLGQVDIHNEVTVNAPGADPNAVAGATRRGMESTQRRSIDQMARILGTPTGVEVAP</sequence>
<dbReference type="RefSeq" id="WP_008164658.1">
    <property type="nucleotide sequence ID" value="NZ_AGUF01000055.1"/>
</dbReference>
<accession>H0F9N8</accession>
<dbReference type="STRING" id="477184.KYC_17452"/>
<dbReference type="eggNOG" id="COG5281">
    <property type="taxonomic scope" value="Bacteria"/>
</dbReference>
<dbReference type="OrthoDB" id="8525523at2"/>
<feature type="region of interest" description="Disordered" evidence="1">
    <location>
        <begin position="58"/>
        <end position="78"/>
    </location>
</feature>
<feature type="transmembrane region" description="Helical" evidence="2">
    <location>
        <begin position="405"/>
        <end position="422"/>
    </location>
</feature>
<dbReference type="InterPro" id="IPR013491">
    <property type="entry name" value="Tape_meas_N"/>
</dbReference>
<keyword evidence="2" id="KW-1133">Transmembrane helix</keyword>
<evidence type="ECO:0000259" key="3">
    <source>
        <dbReference type="Pfam" id="PF20155"/>
    </source>
</evidence>
<dbReference type="PATRIC" id="fig|477184.5.peg.3445"/>
<feature type="domain" description="Tape measure protein N-terminal" evidence="3">
    <location>
        <begin position="202"/>
        <end position="384"/>
    </location>
</feature>
<name>H0F9N8_9BURK</name>
<dbReference type="Pfam" id="PF20155">
    <property type="entry name" value="TMP_3"/>
    <property type="match status" value="1"/>
</dbReference>
<dbReference type="EMBL" id="AGUF01000055">
    <property type="protein sequence ID" value="EHK65303.1"/>
    <property type="molecule type" value="Genomic_DNA"/>
</dbReference>
<feature type="transmembrane region" description="Helical" evidence="2">
    <location>
        <begin position="582"/>
        <end position="605"/>
    </location>
</feature>
<organism evidence="4 5">
    <name type="scientific">Achromobacter arsenitoxydans SY8</name>
    <dbReference type="NCBI Taxonomy" id="477184"/>
    <lineage>
        <taxon>Bacteria</taxon>
        <taxon>Pseudomonadati</taxon>
        <taxon>Pseudomonadota</taxon>
        <taxon>Betaproteobacteria</taxon>
        <taxon>Burkholderiales</taxon>
        <taxon>Alcaligenaceae</taxon>
        <taxon>Achromobacter</taxon>
    </lineage>
</organism>